<dbReference type="GO" id="GO:0016706">
    <property type="term" value="F:2-oxoglutarate-dependent dioxygenase activity"/>
    <property type="evidence" value="ECO:0007669"/>
    <property type="project" value="UniProtKB-ARBA"/>
</dbReference>
<dbReference type="PANTHER" id="PTHR20883:SF48">
    <property type="entry name" value="ECTOINE DIOXYGENASE"/>
    <property type="match status" value="1"/>
</dbReference>
<gene>
    <name evidence="2" type="ORF">LHA_1528</name>
</gene>
<accession>A0A0A8UUV6</accession>
<name>A0A0A8UUV6_LEGHA</name>
<dbReference type="KEGG" id="lha:LHA_1528"/>
<dbReference type="AlphaFoldDB" id="A0A0A8UUV6"/>
<dbReference type="GO" id="GO:0005506">
    <property type="term" value="F:iron ion binding"/>
    <property type="evidence" value="ECO:0007669"/>
    <property type="project" value="UniProtKB-ARBA"/>
</dbReference>
<evidence type="ECO:0000256" key="1">
    <source>
        <dbReference type="ARBA" id="ARBA00001954"/>
    </source>
</evidence>
<dbReference type="Gene3D" id="2.60.120.620">
    <property type="entry name" value="q2cbj1_9rhob like domain"/>
    <property type="match status" value="1"/>
</dbReference>
<dbReference type="PATRIC" id="fig|449.7.peg.749"/>
<protein>
    <submittedName>
        <fullName evidence="2">Phytanoyl-CoA dioxygenase</fullName>
    </submittedName>
</protein>
<dbReference type="Proteomes" id="UP000032803">
    <property type="component" value="Chromosome I"/>
</dbReference>
<dbReference type="PANTHER" id="PTHR20883">
    <property type="entry name" value="PHYTANOYL-COA DIOXYGENASE DOMAIN CONTAINING 1"/>
    <property type="match status" value="1"/>
</dbReference>
<organism evidence="2 3">
    <name type="scientific">Legionella hackeliae</name>
    <dbReference type="NCBI Taxonomy" id="449"/>
    <lineage>
        <taxon>Bacteria</taxon>
        <taxon>Pseudomonadati</taxon>
        <taxon>Pseudomonadota</taxon>
        <taxon>Gammaproteobacteria</taxon>
        <taxon>Legionellales</taxon>
        <taxon>Legionellaceae</taxon>
        <taxon>Legionella</taxon>
    </lineage>
</organism>
<dbReference type="STRING" id="449.LHA_1528"/>
<keyword evidence="3" id="KW-1185">Reference proteome</keyword>
<dbReference type="InterPro" id="IPR008775">
    <property type="entry name" value="Phytyl_CoA_dOase-like"/>
</dbReference>
<sequence>MFYQLKEAQQQFWKEHGFIKLTDFFTNDLKESLKYWCDELTALPETPGKWMKYFETNSQGQRQLCRIENFIDYHKSMHDIANGERTLALVSALMNEQAAIFKEKINYKFPGGGGFKPHQDAPAFVSFNQKFHITMMLAIDDCTLENGCLQVVEGGANQPIILPQESDGSIQKDIAETLVWSPLECKSGDVVLFDSYLPHYSEPNHSQGSRRALFVTFSKFSEGGLKRMSYYQDKREKFPPDCERDPNKDYSAGAAIYNVANPITSSMQ</sequence>
<dbReference type="EMBL" id="LN681225">
    <property type="protein sequence ID" value="CEK10569.1"/>
    <property type="molecule type" value="Genomic_DNA"/>
</dbReference>
<comment type="cofactor">
    <cofactor evidence="1">
        <name>Fe(2+)</name>
        <dbReference type="ChEBI" id="CHEBI:29033"/>
    </cofactor>
</comment>
<proteinExistence type="predicted"/>
<dbReference type="SUPFAM" id="SSF51197">
    <property type="entry name" value="Clavaminate synthase-like"/>
    <property type="match status" value="1"/>
</dbReference>
<dbReference type="HOGENOM" id="CLU_048953_10_0_6"/>
<reference evidence="3" key="1">
    <citation type="submission" date="2014-09" db="EMBL/GenBank/DDBJ databases">
        <authorList>
            <person name="Gomez-Valero L."/>
        </authorList>
    </citation>
    <scope>NUCLEOTIDE SEQUENCE [LARGE SCALE GENOMIC DNA]</scope>
    <source>
        <strain evidence="3">ATCC35250</strain>
    </source>
</reference>
<keyword evidence="2" id="KW-0560">Oxidoreductase</keyword>
<keyword evidence="2" id="KW-0223">Dioxygenase</keyword>
<dbReference type="OrthoDB" id="9791262at2"/>
<evidence type="ECO:0000313" key="2">
    <source>
        <dbReference type="EMBL" id="CEK10569.1"/>
    </source>
</evidence>
<evidence type="ECO:0000313" key="3">
    <source>
        <dbReference type="Proteomes" id="UP000032803"/>
    </source>
</evidence>
<dbReference type="RefSeq" id="WP_045105920.1">
    <property type="nucleotide sequence ID" value="NZ_LN681225.1"/>
</dbReference>
<dbReference type="Pfam" id="PF05721">
    <property type="entry name" value="PhyH"/>
    <property type="match status" value="1"/>
</dbReference>